<feature type="domain" description="CoA-binding" evidence="7">
    <location>
        <begin position="80"/>
        <end position="183"/>
    </location>
</feature>
<evidence type="ECO:0000313" key="8">
    <source>
        <dbReference type="EMBL" id="ACZ08045.1"/>
    </source>
</evidence>
<dbReference type="Gene3D" id="1.10.10.10">
    <property type="entry name" value="Winged helix-like DNA-binding domain superfamily/Winged helix DNA-binding domain"/>
    <property type="match status" value="1"/>
</dbReference>
<evidence type="ECO:0000256" key="6">
    <source>
        <dbReference type="HAMAP-Rule" id="MF_01131"/>
    </source>
</evidence>
<dbReference type="PANTHER" id="PTHR35786">
    <property type="entry name" value="REDOX-SENSING TRANSCRIPTIONAL REPRESSOR REX"/>
    <property type="match status" value="1"/>
</dbReference>
<dbReference type="GO" id="GO:0051775">
    <property type="term" value="P:response to redox state"/>
    <property type="evidence" value="ECO:0007669"/>
    <property type="project" value="InterPro"/>
</dbReference>
<gene>
    <name evidence="6" type="primary">rex</name>
    <name evidence="8" type="ordered locus">Sterm_1177</name>
</gene>
<comment type="function">
    <text evidence="6">Modulates transcription in response to changes in cellular NADH/NAD(+) redox state.</text>
</comment>
<dbReference type="PANTHER" id="PTHR35786:SF1">
    <property type="entry name" value="REDOX-SENSING TRANSCRIPTIONAL REPRESSOR REX 1"/>
    <property type="match status" value="1"/>
</dbReference>
<comment type="subcellular location">
    <subcellularLocation>
        <location evidence="6">Cytoplasm</location>
    </subcellularLocation>
</comment>
<dbReference type="SUPFAM" id="SSF51735">
    <property type="entry name" value="NAD(P)-binding Rossmann-fold domains"/>
    <property type="match status" value="1"/>
</dbReference>
<dbReference type="InterPro" id="IPR036390">
    <property type="entry name" value="WH_DNA-bd_sf"/>
</dbReference>
<keyword evidence="1 6" id="KW-0963">Cytoplasm</keyword>
<keyword evidence="2 6" id="KW-0678">Repressor</keyword>
<evidence type="ECO:0000256" key="5">
    <source>
        <dbReference type="ARBA" id="ARBA00023163"/>
    </source>
</evidence>
<comment type="caution">
    <text evidence="6">Lacks conserved residue(s) required for the propagation of feature annotation.</text>
</comment>
<dbReference type="STRING" id="526218.Sterm_1177"/>
<evidence type="ECO:0000256" key="1">
    <source>
        <dbReference type="ARBA" id="ARBA00022490"/>
    </source>
</evidence>
<dbReference type="InterPro" id="IPR003781">
    <property type="entry name" value="CoA-bd"/>
</dbReference>
<dbReference type="NCBIfam" id="NF003994">
    <property type="entry name" value="PRK05472.2-3"/>
    <property type="match status" value="1"/>
</dbReference>
<evidence type="ECO:0000259" key="7">
    <source>
        <dbReference type="SMART" id="SM00881"/>
    </source>
</evidence>
<dbReference type="RefSeq" id="WP_012860641.1">
    <property type="nucleotide sequence ID" value="NC_013517.1"/>
</dbReference>
<dbReference type="KEGG" id="str:Sterm_1177"/>
<comment type="subunit">
    <text evidence="6">Homodimer.</text>
</comment>
<dbReference type="GO" id="GO:0045892">
    <property type="term" value="P:negative regulation of DNA-templated transcription"/>
    <property type="evidence" value="ECO:0007669"/>
    <property type="project" value="InterPro"/>
</dbReference>
<organism evidence="8 9">
    <name type="scientific">Sebaldella termitidis (strain ATCC 33386 / NCTC 11300)</name>
    <dbReference type="NCBI Taxonomy" id="526218"/>
    <lineage>
        <taxon>Bacteria</taxon>
        <taxon>Fusobacteriati</taxon>
        <taxon>Fusobacteriota</taxon>
        <taxon>Fusobacteriia</taxon>
        <taxon>Fusobacteriales</taxon>
        <taxon>Leptotrichiaceae</taxon>
        <taxon>Sebaldella</taxon>
    </lineage>
</organism>
<protein>
    <recommendedName>
        <fullName evidence="6">Redox-sensing transcriptional repressor Rex</fullName>
    </recommendedName>
</protein>
<dbReference type="SMART" id="SM00881">
    <property type="entry name" value="CoA_binding"/>
    <property type="match status" value="1"/>
</dbReference>
<dbReference type="Pfam" id="PF06971">
    <property type="entry name" value="Put_DNA-bind_N"/>
    <property type="match status" value="1"/>
</dbReference>
<accession>D1AH11</accession>
<reference evidence="8 9" key="2">
    <citation type="journal article" date="2010" name="Stand. Genomic Sci.">
        <title>Complete genome sequence of Sebaldella termitidis type strain (NCTC 11300).</title>
        <authorList>
            <person name="Harmon-Smith M."/>
            <person name="Celia L."/>
            <person name="Chertkov O."/>
            <person name="Lapidus A."/>
            <person name="Copeland A."/>
            <person name="Glavina Del Rio T."/>
            <person name="Nolan M."/>
            <person name="Lucas S."/>
            <person name="Tice H."/>
            <person name="Cheng J.F."/>
            <person name="Han C."/>
            <person name="Detter J.C."/>
            <person name="Bruce D."/>
            <person name="Goodwin L."/>
            <person name="Pitluck S."/>
            <person name="Pati A."/>
            <person name="Liolios K."/>
            <person name="Ivanova N."/>
            <person name="Mavromatis K."/>
            <person name="Mikhailova N."/>
            <person name="Chen A."/>
            <person name="Palaniappan K."/>
            <person name="Land M."/>
            <person name="Hauser L."/>
            <person name="Chang Y.J."/>
            <person name="Jeffries C.D."/>
            <person name="Brettin T."/>
            <person name="Goker M."/>
            <person name="Beck B."/>
            <person name="Bristow J."/>
            <person name="Eisen J.A."/>
            <person name="Markowitz V."/>
            <person name="Hugenholtz P."/>
            <person name="Kyrpides N.C."/>
            <person name="Klenk H.P."/>
            <person name="Chen F."/>
        </authorList>
    </citation>
    <scope>NUCLEOTIDE SEQUENCE [LARGE SCALE GENOMIC DNA]</scope>
    <source>
        <strain evidence="9">ATCC 33386 / NCTC 11300</strain>
    </source>
</reference>
<evidence type="ECO:0000256" key="2">
    <source>
        <dbReference type="ARBA" id="ARBA00022491"/>
    </source>
</evidence>
<evidence type="ECO:0000313" key="9">
    <source>
        <dbReference type="Proteomes" id="UP000000845"/>
    </source>
</evidence>
<sequence>MKLKRDDISDRVIQRLTKYLSILHDMKKYEEYINSSELSKIMNTTSAQIRRDLSTFGEFGIRGKGYDIENLISIIERILGIDRINKVILVGHGKVGEMLTSNTEVLGKSFNIVEVFDKSPSKVGKEIKDLNIKIKDIKDIDSDLGKINVDTAILSVIKEQAQIVTDILVKNHIKGILNFTTYKLETPDDVAVVDVNISANLQELNFWKDMLKNKGE</sequence>
<dbReference type="EMBL" id="CP001739">
    <property type="protein sequence ID" value="ACZ08045.1"/>
    <property type="molecule type" value="Genomic_DNA"/>
</dbReference>
<dbReference type="AlphaFoldDB" id="D1AH11"/>
<feature type="binding site" evidence="6">
    <location>
        <begin position="91"/>
        <end position="96"/>
    </location>
    <ligand>
        <name>NAD(+)</name>
        <dbReference type="ChEBI" id="CHEBI:57540"/>
    </ligand>
</feature>
<keyword evidence="6" id="KW-0520">NAD</keyword>
<keyword evidence="3 6" id="KW-0805">Transcription regulation</keyword>
<keyword evidence="5 6" id="KW-0804">Transcription</keyword>
<name>D1AH11_SEBTE</name>
<keyword evidence="9" id="KW-1185">Reference proteome</keyword>
<dbReference type="Proteomes" id="UP000000845">
    <property type="component" value="Chromosome"/>
</dbReference>
<evidence type="ECO:0000256" key="4">
    <source>
        <dbReference type="ARBA" id="ARBA00023125"/>
    </source>
</evidence>
<dbReference type="Pfam" id="PF02629">
    <property type="entry name" value="CoA_binding"/>
    <property type="match status" value="1"/>
</dbReference>
<dbReference type="NCBIfam" id="NF003995">
    <property type="entry name" value="PRK05472.2-4"/>
    <property type="match status" value="1"/>
</dbReference>
<dbReference type="InterPro" id="IPR022876">
    <property type="entry name" value="Tscrpt_rep_Rex"/>
</dbReference>
<dbReference type="HAMAP" id="MF_01131">
    <property type="entry name" value="Rex"/>
    <property type="match status" value="1"/>
</dbReference>
<dbReference type="eggNOG" id="COG2344">
    <property type="taxonomic scope" value="Bacteria"/>
</dbReference>
<dbReference type="GO" id="GO:0003677">
    <property type="term" value="F:DNA binding"/>
    <property type="evidence" value="ECO:0007669"/>
    <property type="project" value="UniProtKB-UniRule"/>
</dbReference>
<dbReference type="InterPro" id="IPR036388">
    <property type="entry name" value="WH-like_DNA-bd_sf"/>
</dbReference>
<comment type="similarity">
    <text evidence="6">Belongs to the transcriptional regulatory Rex family.</text>
</comment>
<proteinExistence type="inferred from homology"/>
<reference evidence="9" key="1">
    <citation type="submission" date="2009-09" db="EMBL/GenBank/DDBJ databases">
        <title>The complete chromosome of Sebaldella termitidis ATCC 33386.</title>
        <authorList>
            <consortium name="US DOE Joint Genome Institute (JGI-PGF)"/>
            <person name="Lucas S."/>
            <person name="Copeland A."/>
            <person name="Lapidus A."/>
            <person name="Glavina del Rio T."/>
            <person name="Dalin E."/>
            <person name="Tice H."/>
            <person name="Bruce D."/>
            <person name="Goodwin L."/>
            <person name="Pitluck S."/>
            <person name="Kyrpides N."/>
            <person name="Mavromatis K."/>
            <person name="Ivanova N."/>
            <person name="Mikhailova N."/>
            <person name="Sims D."/>
            <person name="Meincke L."/>
            <person name="Brettin T."/>
            <person name="Detter J.C."/>
            <person name="Han C."/>
            <person name="Larimer F."/>
            <person name="Land M."/>
            <person name="Hauser L."/>
            <person name="Markowitz V."/>
            <person name="Cheng J.F."/>
            <person name="Hugenholtz P."/>
            <person name="Woyke T."/>
            <person name="Wu D."/>
            <person name="Eisen J.A."/>
        </authorList>
    </citation>
    <scope>NUCLEOTIDE SEQUENCE [LARGE SCALE GENOMIC DNA]</scope>
    <source>
        <strain evidence="9">ATCC 33386 / NCTC 11300</strain>
    </source>
</reference>
<evidence type="ECO:0000256" key="3">
    <source>
        <dbReference type="ARBA" id="ARBA00023015"/>
    </source>
</evidence>
<keyword evidence="4 6" id="KW-0238">DNA-binding</keyword>
<dbReference type="HOGENOM" id="CLU_061534_1_1_0"/>
<dbReference type="InterPro" id="IPR009718">
    <property type="entry name" value="Rex_DNA-bd_C_dom"/>
</dbReference>
<dbReference type="SUPFAM" id="SSF46785">
    <property type="entry name" value="Winged helix' DNA-binding domain"/>
    <property type="match status" value="1"/>
</dbReference>
<dbReference type="GO" id="GO:0003700">
    <property type="term" value="F:DNA-binding transcription factor activity"/>
    <property type="evidence" value="ECO:0007669"/>
    <property type="project" value="UniProtKB-UniRule"/>
</dbReference>
<dbReference type="InterPro" id="IPR036291">
    <property type="entry name" value="NAD(P)-bd_dom_sf"/>
</dbReference>
<dbReference type="Gene3D" id="3.40.50.720">
    <property type="entry name" value="NAD(P)-binding Rossmann-like Domain"/>
    <property type="match status" value="1"/>
</dbReference>
<dbReference type="GO" id="GO:0005737">
    <property type="term" value="C:cytoplasm"/>
    <property type="evidence" value="ECO:0007669"/>
    <property type="project" value="UniProtKB-SubCell"/>
</dbReference>
<dbReference type="NCBIfam" id="NF003996">
    <property type="entry name" value="PRK05472.2-5"/>
    <property type="match status" value="1"/>
</dbReference>